<proteinExistence type="predicted"/>
<dbReference type="InterPro" id="IPR023213">
    <property type="entry name" value="CAT-like_dom_sf"/>
</dbReference>
<evidence type="ECO:0000256" key="1">
    <source>
        <dbReference type="SAM" id="MobiDB-lite"/>
    </source>
</evidence>
<gene>
    <name evidence="3" type="ORF">ACFOZ5_19380</name>
</gene>
<name>A0ABV8QM48_9GAMM</name>
<dbReference type="Pfam" id="PF00668">
    <property type="entry name" value="Condensation"/>
    <property type="match status" value="1"/>
</dbReference>
<dbReference type="InterPro" id="IPR001242">
    <property type="entry name" value="Condensation_dom"/>
</dbReference>
<dbReference type="EMBL" id="JBHSDI010000064">
    <property type="protein sequence ID" value="MFC4261189.1"/>
    <property type="molecule type" value="Genomic_DNA"/>
</dbReference>
<feature type="domain" description="Condensation" evidence="2">
    <location>
        <begin position="31"/>
        <end position="329"/>
    </location>
</feature>
<evidence type="ECO:0000313" key="3">
    <source>
        <dbReference type="EMBL" id="MFC4261189.1"/>
    </source>
</evidence>
<sequence length="466" mass="52062">MPISVTPAPRGAGYGEQLWLRLSEVASNNALIVCRLQGEVDPHRLAEALHLTAAAHPMLRARVNYRGRKPEFVFSPLPAMPWRVVNRLSEQHWDSLVREELEDAISPDDAALWRVTLVHGYDRSELIITCNHAITDALSLQMILDQVLKLCSGEESRPTIRPMCHTYEHFLASSGRLRILAKGLSSMARQALRPAPPSFRTPVNPAYQAGDRLTTGFQLMEVDPHRSREIIDAAREHKQSLHGVIAAISLLAARQALKDRDQGPRSMSLGTAVNARSKLTRAFDQDVGYFVSGVESRLSVCPDTEFWELADRANRDVQSRYTADNLAFGIWLKRIALKLRPRPDSLVGSAARIARTNLHLTNLGRLMVKPTYGRIVVKSACVIPSAHFLPIPVVCLETHYFDGKLHFGFVYPQPITDPEFIRALCAGVEYQINRMVAQPPGAHPQSRGIRVTKTKGPRYARPELHS</sequence>
<dbReference type="Proteomes" id="UP001595798">
    <property type="component" value="Unassembled WGS sequence"/>
</dbReference>
<keyword evidence="4" id="KW-1185">Reference proteome</keyword>
<evidence type="ECO:0000313" key="4">
    <source>
        <dbReference type="Proteomes" id="UP001595798"/>
    </source>
</evidence>
<dbReference type="SUPFAM" id="SSF52777">
    <property type="entry name" value="CoA-dependent acyltransferases"/>
    <property type="match status" value="2"/>
</dbReference>
<dbReference type="RefSeq" id="WP_379890490.1">
    <property type="nucleotide sequence ID" value="NZ_JBHSDI010000064.1"/>
</dbReference>
<dbReference type="PANTHER" id="PTHR28037:SF1">
    <property type="entry name" value="ALCOHOL O-ACETYLTRANSFERASE 1-RELATED"/>
    <property type="match status" value="1"/>
</dbReference>
<evidence type="ECO:0000259" key="2">
    <source>
        <dbReference type="Pfam" id="PF00668"/>
    </source>
</evidence>
<feature type="region of interest" description="Disordered" evidence="1">
    <location>
        <begin position="439"/>
        <end position="466"/>
    </location>
</feature>
<reference evidence="4" key="1">
    <citation type="journal article" date="2019" name="Int. J. Syst. Evol. Microbiol.">
        <title>The Global Catalogue of Microorganisms (GCM) 10K type strain sequencing project: providing services to taxonomists for standard genome sequencing and annotation.</title>
        <authorList>
            <consortium name="The Broad Institute Genomics Platform"/>
            <consortium name="The Broad Institute Genome Sequencing Center for Infectious Disease"/>
            <person name="Wu L."/>
            <person name="Ma J."/>
        </authorList>
    </citation>
    <scope>NUCLEOTIDE SEQUENCE [LARGE SCALE GENOMIC DNA]</scope>
    <source>
        <strain evidence="4">CECT 7297</strain>
    </source>
</reference>
<protein>
    <submittedName>
        <fullName evidence="3">Condensation domain-containing protein</fullName>
    </submittedName>
</protein>
<organism evidence="3 4">
    <name type="scientific">Marinobacter lacisalsi</name>
    <dbReference type="NCBI Taxonomy" id="475979"/>
    <lineage>
        <taxon>Bacteria</taxon>
        <taxon>Pseudomonadati</taxon>
        <taxon>Pseudomonadota</taxon>
        <taxon>Gammaproteobacteria</taxon>
        <taxon>Pseudomonadales</taxon>
        <taxon>Marinobacteraceae</taxon>
        <taxon>Marinobacter</taxon>
    </lineage>
</organism>
<accession>A0ABV8QM48</accession>
<dbReference type="InterPro" id="IPR052058">
    <property type="entry name" value="Alcohol_O-acetyltransferase"/>
</dbReference>
<dbReference type="Gene3D" id="3.30.559.30">
    <property type="entry name" value="Nonribosomal peptide synthetase, condensation domain"/>
    <property type="match status" value="1"/>
</dbReference>
<comment type="caution">
    <text evidence="3">The sequence shown here is derived from an EMBL/GenBank/DDBJ whole genome shotgun (WGS) entry which is preliminary data.</text>
</comment>
<dbReference type="PANTHER" id="PTHR28037">
    <property type="entry name" value="ALCOHOL O-ACETYLTRANSFERASE 1-RELATED"/>
    <property type="match status" value="1"/>
</dbReference>
<dbReference type="Gene3D" id="3.30.559.10">
    <property type="entry name" value="Chloramphenicol acetyltransferase-like domain"/>
    <property type="match status" value="1"/>
</dbReference>